<dbReference type="PANTHER" id="PTHR12901">
    <property type="entry name" value="SPERM PROTEIN HOMOLOG"/>
    <property type="match status" value="1"/>
</dbReference>
<comment type="similarity">
    <text evidence="1">Belongs to the ribosome association toxin RatA family.</text>
</comment>
<gene>
    <name evidence="3" type="ordered locus">B488_11060</name>
</gene>
<dbReference type="Gene3D" id="3.30.530.20">
    <property type="match status" value="1"/>
</dbReference>
<evidence type="ECO:0000256" key="1">
    <source>
        <dbReference type="ARBA" id="ARBA00008918"/>
    </source>
</evidence>
<dbReference type="Proteomes" id="UP000010799">
    <property type="component" value="Chromosome"/>
</dbReference>
<feature type="domain" description="Coenzyme Q-binding protein COQ10 START" evidence="2">
    <location>
        <begin position="11"/>
        <end position="140"/>
    </location>
</feature>
<reference evidence="3 4" key="1">
    <citation type="journal article" date="2012" name="Stand. Genomic Sci.">
        <title>Complete genome sequence of Liberibacter crescens BT-1.</title>
        <authorList>
            <person name="Leonard M.T."/>
            <person name="Fagen J.R."/>
            <person name="Davis-Richardson A.G."/>
            <person name="Davis M.J."/>
            <person name="Triplett E.W."/>
        </authorList>
    </citation>
    <scope>NUCLEOTIDE SEQUENCE [LARGE SCALE GENOMIC DNA]</scope>
    <source>
        <strain evidence="3 4">BT-1</strain>
    </source>
</reference>
<dbReference type="RefSeq" id="WP_015273523.1">
    <property type="nucleotide sequence ID" value="NC_019907.1"/>
</dbReference>
<dbReference type="CDD" id="cd07813">
    <property type="entry name" value="COQ10p_like"/>
    <property type="match status" value="1"/>
</dbReference>
<organism evidence="3 4">
    <name type="scientific">Liberibacter crescens (strain BT-1)</name>
    <dbReference type="NCBI Taxonomy" id="1215343"/>
    <lineage>
        <taxon>Bacteria</taxon>
        <taxon>Pseudomonadati</taxon>
        <taxon>Pseudomonadota</taxon>
        <taxon>Alphaproteobacteria</taxon>
        <taxon>Hyphomicrobiales</taxon>
        <taxon>Rhizobiaceae</taxon>
        <taxon>Liberibacter</taxon>
    </lineage>
</organism>
<dbReference type="AlphaFoldDB" id="L0EWS8"/>
<dbReference type="PATRIC" id="fig|1215343.11.peg.1139"/>
<dbReference type="eggNOG" id="COG2867">
    <property type="taxonomic scope" value="Bacteria"/>
</dbReference>
<dbReference type="SUPFAM" id="SSF55961">
    <property type="entry name" value="Bet v1-like"/>
    <property type="match status" value="1"/>
</dbReference>
<dbReference type="HOGENOM" id="CLU_079653_3_0_5"/>
<accession>L0EWS8</accession>
<dbReference type="InterPro" id="IPR023393">
    <property type="entry name" value="START-like_dom_sf"/>
</dbReference>
<dbReference type="GO" id="GO:0048039">
    <property type="term" value="F:ubiquinone binding"/>
    <property type="evidence" value="ECO:0007669"/>
    <property type="project" value="InterPro"/>
</dbReference>
<dbReference type="PANTHER" id="PTHR12901:SF10">
    <property type="entry name" value="COENZYME Q-BINDING PROTEIN COQ10, MITOCHONDRIAL"/>
    <property type="match status" value="1"/>
</dbReference>
<dbReference type="KEGG" id="lcc:B488_11060"/>
<dbReference type="Pfam" id="PF03364">
    <property type="entry name" value="Polyketide_cyc"/>
    <property type="match status" value="1"/>
</dbReference>
<dbReference type="EMBL" id="CP003789">
    <property type="protein sequence ID" value="AGA65098.1"/>
    <property type="molecule type" value="Genomic_DNA"/>
</dbReference>
<dbReference type="STRING" id="1215343.B488_11060"/>
<protein>
    <submittedName>
        <fullName evidence="3">Putative oligoketide cyclase/dehydratase or lipid transport protein YfjG</fullName>
    </submittedName>
</protein>
<dbReference type="InterPro" id="IPR005031">
    <property type="entry name" value="COQ10_START"/>
</dbReference>
<evidence type="ECO:0000313" key="3">
    <source>
        <dbReference type="EMBL" id="AGA65098.1"/>
    </source>
</evidence>
<proteinExistence type="inferred from homology"/>
<evidence type="ECO:0000259" key="2">
    <source>
        <dbReference type="Pfam" id="PF03364"/>
    </source>
</evidence>
<dbReference type="GO" id="GO:0045333">
    <property type="term" value="P:cellular respiration"/>
    <property type="evidence" value="ECO:0007669"/>
    <property type="project" value="InterPro"/>
</dbReference>
<name>L0EWS8_LIBCB</name>
<evidence type="ECO:0000313" key="4">
    <source>
        <dbReference type="Proteomes" id="UP000010799"/>
    </source>
</evidence>
<dbReference type="InterPro" id="IPR044996">
    <property type="entry name" value="COQ10-like"/>
</dbReference>
<keyword evidence="4" id="KW-1185">Reference proteome</keyword>
<sequence length="152" mass="17940">MNHVNTRRIVKYNSDKMFDLVADIESYPQFVPLCKTLTIKSREQLDDKLLLVSEMTVGYMGIHESLTTQVLLQKSLKKIDVQYINGPFHFLNNYWDFKSISDNSCEVIFYLEYELKNRLFNALIKKMFDHTFRVFVEAFEKRAQIVYGSSVC</sequence>